<reference evidence="1 2" key="1">
    <citation type="submission" date="2019-03" db="EMBL/GenBank/DDBJ databases">
        <title>Draft genome of Massilia hortus sp. nov., a novel bacterial species of the Oxalobacteraceae family.</title>
        <authorList>
            <person name="Peta V."/>
            <person name="Raths R."/>
            <person name="Bucking H."/>
        </authorList>
    </citation>
    <scope>NUCLEOTIDE SEQUENCE [LARGE SCALE GENOMIC DNA]</scope>
    <source>
        <strain evidence="1 2">ONC3</strain>
    </source>
</reference>
<evidence type="ECO:0000313" key="1">
    <source>
        <dbReference type="EMBL" id="TFW31504.1"/>
    </source>
</evidence>
<dbReference type="OrthoDB" id="1262040at2"/>
<sequence length="158" mass="18188">MKPLFAVLKANHLGRDVMSSQVHEAIGHLELAIDVEWQNTCAIRMSLALIAAGMYIRTARPRLWIKTGKFKGRQLEPSQRVLSDFLVHEIGKPEKYRSGADVHNTIAWRRGIISFFQIHGPTSHQGHINLVSVEDWPQLQCNSSCYWDSVEVWFWELH</sequence>
<dbReference type="RefSeq" id="WP_135190307.1">
    <property type="nucleotide sequence ID" value="NZ_SPUM01000091.1"/>
</dbReference>
<name>A0A4Y9SYI5_9BURK</name>
<dbReference type="Pfam" id="PF14113">
    <property type="entry name" value="Tae4"/>
    <property type="match status" value="1"/>
</dbReference>
<dbReference type="Proteomes" id="UP000297258">
    <property type="component" value="Unassembled WGS sequence"/>
</dbReference>
<gene>
    <name evidence="1" type="ORF">E4O92_13670</name>
</gene>
<protein>
    <submittedName>
        <fullName evidence="1">Uncharacterized protein</fullName>
    </submittedName>
</protein>
<accession>A0A4Y9SYI5</accession>
<dbReference type="Gene3D" id="4.10.280.80">
    <property type="match status" value="1"/>
</dbReference>
<dbReference type="Gene3D" id="3.90.1720.80">
    <property type="match status" value="1"/>
</dbReference>
<dbReference type="AlphaFoldDB" id="A0A4Y9SYI5"/>
<organism evidence="1 2">
    <name type="scientific">Massilia horti</name>
    <dbReference type="NCBI Taxonomy" id="2562153"/>
    <lineage>
        <taxon>Bacteria</taxon>
        <taxon>Pseudomonadati</taxon>
        <taxon>Pseudomonadota</taxon>
        <taxon>Betaproteobacteria</taxon>
        <taxon>Burkholderiales</taxon>
        <taxon>Oxalobacteraceae</taxon>
        <taxon>Telluria group</taxon>
        <taxon>Massilia</taxon>
    </lineage>
</organism>
<proteinExistence type="predicted"/>
<dbReference type="InterPro" id="IPR025562">
    <property type="entry name" value="Tae4"/>
</dbReference>
<evidence type="ECO:0000313" key="2">
    <source>
        <dbReference type="Proteomes" id="UP000297258"/>
    </source>
</evidence>
<dbReference type="EMBL" id="SPUM01000091">
    <property type="protein sequence ID" value="TFW31504.1"/>
    <property type="molecule type" value="Genomic_DNA"/>
</dbReference>
<comment type="caution">
    <text evidence="1">The sequence shown here is derived from an EMBL/GenBank/DDBJ whole genome shotgun (WGS) entry which is preliminary data.</text>
</comment>
<keyword evidence="2" id="KW-1185">Reference proteome</keyword>